<dbReference type="Proteomes" id="UP000095564">
    <property type="component" value="Unassembled WGS sequence"/>
</dbReference>
<keyword evidence="4" id="KW-0346">Stress response</keyword>
<reference evidence="9 10" key="3">
    <citation type="submission" date="2015-09" db="EMBL/GenBank/DDBJ databases">
        <authorList>
            <consortium name="Pathogen Informatics"/>
        </authorList>
    </citation>
    <scope>NUCLEOTIDE SEQUENCE [LARGE SCALE GENOMIC DNA]</scope>
    <source>
        <strain evidence="6 11">2789STDY5608868</strain>
        <strain evidence="7 10">2789STDY5834908</strain>
        <strain evidence="5 9">2789STDY5834959</strain>
    </source>
</reference>
<evidence type="ECO:0000313" key="7">
    <source>
        <dbReference type="EMBL" id="CUQ21830.1"/>
    </source>
</evidence>
<name>D4MY70_ANAHA</name>
<evidence type="ECO:0000313" key="5">
    <source>
        <dbReference type="EMBL" id="CUM71646.1"/>
    </source>
</evidence>
<dbReference type="PANTHER" id="PTHR11527">
    <property type="entry name" value="HEAT-SHOCK PROTEIN 20 FAMILY MEMBER"/>
    <property type="match status" value="1"/>
</dbReference>
<dbReference type="Proteomes" id="UP000008960">
    <property type="component" value="Chromosome"/>
</dbReference>
<sequence>MMMMPSIFGGNLFNDDWMDFSFPDIDKELYGKHAKNLMKTDVKEKDGNYEVAIDLPGFKKDEITAELKDGYLTISAAKGLDKDEKDKEGKYIRRERYAGNMSRSFYVGKDITEKDIHGKYENGILMLDIPKKAPEKKVEEKKFVTIEG</sequence>
<evidence type="ECO:0000313" key="11">
    <source>
        <dbReference type="Proteomes" id="UP000095598"/>
    </source>
</evidence>
<evidence type="ECO:0000313" key="8">
    <source>
        <dbReference type="Proteomes" id="UP000008960"/>
    </source>
</evidence>
<feature type="domain" description="SHSP" evidence="3">
    <location>
        <begin position="31"/>
        <end position="147"/>
    </location>
</feature>
<evidence type="ECO:0000256" key="2">
    <source>
        <dbReference type="RuleBase" id="RU003616"/>
    </source>
</evidence>
<comment type="similarity">
    <text evidence="1 2">Belongs to the small heat shock protein (HSP20) family.</text>
</comment>
<dbReference type="PROSITE" id="PS01031">
    <property type="entry name" value="SHSP"/>
    <property type="match status" value="1"/>
</dbReference>
<dbReference type="AlphaFoldDB" id="D4MY70"/>
<evidence type="ECO:0000313" key="9">
    <source>
        <dbReference type="Proteomes" id="UP000095553"/>
    </source>
</evidence>
<dbReference type="EMBL" id="CYXY01000001">
    <property type="protein sequence ID" value="CUM71646.1"/>
    <property type="molecule type" value="Genomic_DNA"/>
</dbReference>
<dbReference type="KEGG" id="bprl:CL2_04970"/>
<protein>
    <submittedName>
        <fullName evidence="4">Heat shock protein Hsp20</fullName>
    </submittedName>
    <submittedName>
        <fullName evidence="5">Probable Hsp20 family chaperone</fullName>
    </submittedName>
</protein>
<dbReference type="EMBL" id="FP929061">
    <property type="protein sequence ID" value="CBL37565.1"/>
    <property type="molecule type" value="Genomic_DNA"/>
</dbReference>
<evidence type="ECO:0000259" key="3">
    <source>
        <dbReference type="PROSITE" id="PS01031"/>
    </source>
</evidence>
<dbReference type="STRING" id="649756.ERS852387_01761"/>
<dbReference type="Pfam" id="PF00011">
    <property type="entry name" value="HSP20"/>
    <property type="match status" value="1"/>
</dbReference>
<dbReference type="InterPro" id="IPR002068">
    <property type="entry name" value="A-crystallin/Hsp20_dom"/>
</dbReference>
<reference evidence="4 8" key="2">
    <citation type="submission" date="2010-03" db="EMBL/GenBank/DDBJ databases">
        <authorList>
            <person name="Pajon A."/>
        </authorList>
    </citation>
    <scope>NUCLEOTIDE SEQUENCE [LARGE SCALE GENOMIC DNA]</scope>
    <source>
        <strain evidence="4 8">SSC/2</strain>
    </source>
</reference>
<organism evidence="4 8">
    <name type="scientific">Anaerostipes hadrus</name>
    <dbReference type="NCBI Taxonomy" id="649756"/>
    <lineage>
        <taxon>Bacteria</taxon>
        <taxon>Bacillati</taxon>
        <taxon>Bacillota</taxon>
        <taxon>Clostridia</taxon>
        <taxon>Lachnospirales</taxon>
        <taxon>Lachnospiraceae</taxon>
        <taxon>Anaerostipes</taxon>
    </lineage>
</organism>
<proteinExistence type="inferred from homology"/>
<dbReference type="Proteomes" id="UP000095598">
    <property type="component" value="Unassembled WGS sequence"/>
</dbReference>
<reference evidence="4 8" key="1">
    <citation type="submission" date="2010-03" db="EMBL/GenBank/DDBJ databases">
        <title>The genome sequence of Clostridiales sp. SSC/2.</title>
        <authorList>
            <consortium name="metaHIT consortium -- http://www.metahit.eu/"/>
            <person name="Pajon A."/>
            <person name="Turner K."/>
            <person name="Parkhill J."/>
            <person name="Duncan S."/>
            <person name="Flint H."/>
        </authorList>
    </citation>
    <scope>NUCLEOTIDE SEQUENCE [LARGE SCALE GENOMIC DNA]</scope>
    <source>
        <strain evidence="4 8">SSC/2</strain>
    </source>
</reference>
<evidence type="ECO:0000256" key="1">
    <source>
        <dbReference type="PROSITE-ProRule" id="PRU00285"/>
    </source>
</evidence>
<dbReference type="SUPFAM" id="SSF49764">
    <property type="entry name" value="HSP20-like chaperones"/>
    <property type="match status" value="1"/>
</dbReference>
<dbReference type="InterPro" id="IPR008978">
    <property type="entry name" value="HSP20-like_chaperone"/>
</dbReference>
<gene>
    <name evidence="4" type="ORF">CL2_04970</name>
    <name evidence="6" type="ORF">ERS852425_00232</name>
    <name evidence="7" type="ORF">ERS852520_03416</name>
    <name evidence="5" type="ORF">ERS852571_00150</name>
</gene>
<evidence type="ECO:0000313" key="6">
    <source>
        <dbReference type="EMBL" id="CUM72285.1"/>
    </source>
</evidence>
<dbReference type="Gene3D" id="2.60.40.790">
    <property type="match status" value="1"/>
</dbReference>
<dbReference type="PATRIC" id="fig|245018.3.peg.677"/>
<dbReference type="CDD" id="cd06471">
    <property type="entry name" value="ACD_LpsHSP_like"/>
    <property type="match status" value="1"/>
</dbReference>
<dbReference type="EMBL" id="CYXT01000001">
    <property type="protein sequence ID" value="CUM72285.1"/>
    <property type="molecule type" value="Genomic_DNA"/>
</dbReference>
<dbReference type="InterPro" id="IPR031107">
    <property type="entry name" value="Small_HSP"/>
</dbReference>
<evidence type="ECO:0000313" key="4">
    <source>
        <dbReference type="EMBL" id="CBL37565.1"/>
    </source>
</evidence>
<dbReference type="Proteomes" id="UP000095553">
    <property type="component" value="Unassembled WGS sequence"/>
</dbReference>
<accession>D4MY70</accession>
<evidence type="ECO:0000313" key="10">
    <source>
        <dbReference type="Proteomes" id="UP000095564"/>
    </source>
</evidence>
<dbReference type="EMBL" id="CZAU01000056">
    <property type="protein sequence ID" value="CUQ21830.1"/>
    <property type="molecule type" value="Genomic_DNA"/>
</dbReference>